<dbReference type="EMBL" id="JAANBB010000189">
    <property type="protein sequence ID" value="KAF7547056.1"/>
    <property type="molecule type" value="Genomic_DNA"/>
</dbReference>
<dbReference type="Proteomes" id="UP000722485">
    <property type="component" value="Unassembled WGS sequence"/>
</dbReference>
<dbReference type="InterPro" id="IPR014848">
    <property type="entry name" value="Rgp1"/>
</dbReference>
<organism evidence="2 3">
    <name type="scientific">Cylindrodendrum hubeiense</name>
    <dbReference type="NCBI Taxonomy" id="595255"/>
    <lineage>
        <taxon>Eukaryota</taxon>
        <taxon>Fungi</taxon>
        <taxon>Dikarya</taxon>
        <taxon>Ascomycota</taxon>
        <taxon>Pezizomycotina</taxon>
        <taxon>Sordariomycetes</taxon>
        <taxon>Hypocreomycetidae</taxon>
        <taxon>Hypocreales</taxon>
        <taxon>Nectriaceae</taxon>
        <taxon>Cylindrodendrum</taxon>
    </lineage>
</organism>
<feature type="compositionally biased region" description="Polar residues" evidence="1">
    <location>
        <begin position="190"/>
        <end position="199"/>
    </location>
</feature>
<evidence type="ECO:0000313" key="3">
    <source>
        <dbReference type="Proteomes" id="UP000722485"/>
    </source>
</evidence>
<feature type="region of interest" description="Disordered" evidence="1">
    <location>
        <begin position="270"/>
        <end position="289"/>
    </location>
</feature>
<dbReference type="OrthoDB" id="1918at2759"/>
<dbReference type="AlphaFoldDB" id="A0A9P5HC35"/>
<proteinExistence type="predicted"/>
<comment type="caution">
    <text evidence="2">The sequence shown here is derived from an EMBL/GenBank/DDBJ whole genome shotgun (WGS) entry which is preliminary data.</text>
</comment>
<gene>
    <name evidence="2" type="ORF">G7Z17_g7979</name>
</gene>
<name>A0A9P5HC35_9HYPO</name>
<feature type="compositionally biased region" description="Low complexity" evidence="1">
    <location>
        <begin position="130"/>
        <end position="142"/>
    </location>
</feature>
<keyword evidence="3" id="KW-1185">Reference proteome</keyword>
<evidence type="ECO:0000256" key="1">
    <source>
        <dbReference type="SAM" id="MobiDB-lite"/>
    </source>
</evidence>
<dbReference type="PANTHER" id="PTHR12507">
    <property type="entry name" value="REDUCED GROWTH PHENOTYPE 1 RGP1, YEAST -RELATED"/>
    <property type="match status" value="1"/>
</dbReference>
<evidence type="ECO:0000313" key="2">
    <source>
        <dbReference type="EMBL" id="KAF7547056.1"/>
    </source>
</evidence>
<reference evidence="2" key="1">
    <citation type="submission" date="2020-03" db="EMBL/GenBank/DDBJ databases">
        <title>Draft Genome Sequence of Cylindrodendrum hubeiense.</title>
        <authorList>
            <person name="Buettner E."/>
            <person name="Kellner H."/>
        </authorList>
    </citation>
    <scope>NUCLEOTIDE SEQUENCE</scope>
    <source>
        <strain evidence="2">IHI 201604</strain>
    </source>
</reference>
<protein>
    <recommendedName>
        <fullName evidence="4">Rgp1</fullName>
    </recommendedName>
</protein>
<feature type="compositionally biased region" description="Polar residues" evidence="1">
    <location>
        <begin position="84"/>
        <end position="109"/>
    </location>
</feature>
<dbReference type="Pfam" id="PF08737">
    <property type="entry name" value="Rgp1"/>
    <property type="match status" value="1"/>
</dbReference>
<evidence type="ECO:0008006" key="4">
    <source>
        <dbReference type="Google" id="ProtNLM"/>
    </source>
</evidence>
<accession>A0A9P5HC35</accession>
<sequence length="770" mass="82522">MAPDAPSNIRVFIRWHDQTVFAGEEVKCTITFKNVASGLILSKQLPTPERGRLSSPLRPKSNHGLTPPPPSSATSGRGHHRSALSLSVPSSRTHSRSGSVQWTAPSSSTSDRHPGSVSTSGPGHAHKRSLSIVSIGSTTSTIEDYSQRNEPPIRPPRQPRGHGRASSLQIIPRAAQNQPPPGPQSAASPTLETSPNQLRAPNERMLSPIGPTETSNLAIRTNSVPTINEQPAPAARILASSGILGGTPRSSGEFYSVSNNSSETLVSEYPAQPPVRGHARPLRRSLGLPPQQLRAPESLMMGYAQLQGSFTLDGSLVSLGQFEQVKKKAIVGQGGGVVGVDSSKRDSGLLRGFGWGKISSSLGDFLGGGELSTIKEMRGVANSKSVPLLTTPQSILFVDLQLAPGESREYEYSFRLPKGLPPTHRGKAVKISYSLVVGTQRVGGAKEQQVRSVEVPFRVLGSVNSHGEILGHDLMNPYVLLRDQAKVRSPSIGSKEHKQSNGVNGVNGRPSTMNDFLLYVDDLVSRPRDESGSILLPTSGAGASRRPSAYEEATTTQESIHLAIMRSNMASGGQQSPNRFEIARNGQRVGVVMLTRPAYRLGEVVTMAVDFTDADIPCYAMHTTLETSEKIDPSLAVRSESSIHRVTRKVHAASSEATLYTRRVTFNATIPITATPEFVTSGVSLDWKVRIEFVVPSQGSDDSESRGRPAAHPLLEQISQDEKGGQVLVAVENLVCESFEIAVPLRVYGAVGTGLERLERDEASEEGLAV</sequence>
<feature type="region of interest" description="Disordered" evidence="1">
    <location>
        <begin position="46"/>
        <end position="215"/>
    </location>
</feature>